<reference evidence="2" key="3">
    <citation type="submission" date="2025-08" db="UniProtKB">
        <authorList>
            <consortium name="RefSeq"/>
        </authorList>
    </citation>
    <scope>IDENTIFICATION</scope>
    <source>
        <strain evidence="2">NI907</strain>
    </source>
</reference>
<evidence type="ECO:0000313" key="2">
    <source>
        <dbReference type="RefSeq" id="XP_030979086.1"/>
    </source>
</evidence>
<dbReference type="RefSeq" id="XP_030979086.1">
    <property type="nucleotide sequence ID" value="XM_031129032.1"/>
</dbReference>
<accession>A0A6P8AVY4</accession>
<keyword evidence="1" id="KW-1185">Reference proteome</keyword>
<proteinExistence type="predicted"/>
<dbReference type="AlphaFoldDB" id="A0A6P8AVY4"/>
<evidence type="ECO:0000313" key="1">
    <source>
        <dbReference type="Proteomes" id="UP000515153"/>
    </source>
</evidence>
<sequence length="129" mass="14542">MAFTVASRYVGYPNSSASFVTARTNFSPSPLPLQVSRTAKVSRTGTRQVVRTCPMRFYPRATHSFNPNRKGLQNLRNALTYVGDLSHVLVVVLNLRLSPFDNHFSGYGWRQLSDSIQPRVNPPRQHDPP</sequence>
<dbReference type="GeneID" id="41963940"/>
<reference evidence="2" key="2">
    <citation type="submission" date="2019-10" db="EMBL/GenBank/DDBJ databases">
        <authorList>
            <consortium name="NCBI Genome Project"/>
        </authorList>
    </citation>
    <scope>NUCLEOTIDE SEQUENCE</scope>
    <source>
        <strain evidence="2">NI907</strain>
    </source>
</reference>
<name>A0A6P8AVY4_PYRGI</name>
<protein>
    <submittedName>
        <fullName evidence="2">Uncharacterized protein</fullName>
    </submittedName>
</protein>
<gene>
    <name evidence="2" type="ORF">PgNI_09042</name>
</gene>
<organism evidence="1 2">
    <name type="scientific">Pyricularia grisea</name>
    <name type="common">Crabgrass-specific blast fungus</name>
    <name type="synonym">Magnaporthe grisea</name>
    <dbReference type="NCBI Taxonomy" id="148305"/>
    <lineage>
        <taxon>Eukaryota</taxon>
        <taxon>Fungi</taxon>
        <taxon>Dikarya</taxon>
        <taxon>Ascomycota</taxon>
        <taxon>Pezizomycotina</taxon>
        <taxon>Sordariomycetes</taxon>
        <taxon>Sordariomycetidae</taxon>
        <taxon>Magnaporthales</taxon>
        <taxon>Pyriculariaceae</taxon>
        <taxon>Pyricularia</taxon>
    </lineage>
</organism>
<dbReference type="Proteomes" id="UP000515153">
    <property type="component" value="Chromosome V"/>
</dbReference>
<dbReference type="KEGG" id="pgri:PgNI_09042"/>
<reference evidence="1 2" key="1">
    <citation type="journal article" date="2019" name="Mol. Biol. Evol.">
        <title>Blast fungal genomes show frequent chromosomal changes, gene gains and losses, and effector gene turnover.</title>
        <authorList>
            <person name="Gomez Luciano L.B."/>
            <person name="Jason Tsai I."/>
            <person name="Chuma I."/>
            <person name="Tosa Y."/>
            <person name="Chen Y.H."/>
            <person name="Li J.Y."/>
            <person name="Li M.Y."/>
            <person name="Jade Lu M.Y."/>
            <person name="Nakayashiki H."/>
            <person name="Li W.H."/>
        </authorList>
    </citation>
    <scope>NUCLEOTIDE SEQUENCE [LARGE SCALE GENOMIC DNA]</scope>
    <source>
        <strain evidence="1 2">NI907</strain>
    </source>
</reference>